<dbReference type="OrthoDB" id="7432856at2"/>
<keyword evidence="2" id="KW-1185">Reference proteome</keyword>
<evidence type="ECO:0000313" key="1">
    <source>
        <dbReference type="EMBL" id="MXP41232.1"/>
    </source>
</evidence>
<dbReference type="InterPro" id="IPR043856">
    <property type="entry name" value="DUF5818"/>
</dbReference>
<comment type="caution">
    <text evidence="1">The sequence shown here is derived from an EMBL/GenBank/DDBJ whole genome shotgun (WGS) entry which is preliminary data.</text>
</comment>
<evidence type="ECO:0000313" key="2">
    <source>
        <dbReference type="Proteomes" id="UP000469159"/>
    </source>
</evidence>
<dbReference type="Proteomes" id="UP000469159">
    <property type="component" value="Unassembled WGS sequence"/>
</dbReference>
<gene>
    <name evidence="1" type="ORF">GRI75_06190</name>
</gene>
<protein>
    <submittedName>
        <fullName evidence="1">Uncharacterized protein</fullName>
    </submittedName>
</protein>
<sequence length="87" mass="10015">MPLGTSHVVTGIIRRREGGRFVVAVFGGGEWELEPSCHLRKYVDHPVTIEGIRSGFNRLALLRIKPADEEWPPQRSWSDRWHRLLKG</sequence>
<name>A0A6I4UQS8_9SPHN</name>
<dbReference type="AlphaFoldDB" id="A0A6I4UQS8"/>
<dbReference type="RefSeq" id="WP_160746097.1">
    <property type="nucleotide sequence ID" value="NZ_WTYK01000003.1"/>
</dbReference>
<dbReference type="EMBL" id="WTYK01000003">
    <property type="protein sequence ID" value="MXP41232.1"/>
    <property type="molecule type" value="Genomic_DNA"/>
</dbReference>
<dbReference type="Pfam" id="PF19135">
    <property type="entry name" value="DUF5818"/>
    <property type="match status" value="1"/>
</dbReference>
<accession>A0A6I4UQS8</accession>
<proteinExistence type="predicted"/>
<reference evidence="1 2" key="1">
    <citation type="submission" date="2019-12" db="EMBL/GenBank/DDBJ databases">
        <title>Genomic-based taxomic classification of the family Erythrobacteraceae.</title>
        <authorList>
            <person name="Xu L."/>
        </authorList>
    </citation>
    <scope>NUCLEOTIDE SEQUENCE [LARGE SCALE GENOMIC DNA]</scope>
    <source>
        <strain evidence="1 2">MCCC 1K02066</strain>
    </source>
</reference>
<organism evidence="1 2">
    <name type="scientific">Croceibacterium soli</name>
    <dbReference type="NCBI Taxonomy" id="1739690"/>
    <lineage>
        <taxon>Bacteria</taxon>
        <taxon>Pseudomonadati</taxon>
        <taxon>Pseudomonadota</taxon>
        <taxon>Alphaproteobacteria</taxon>
        <taxon>Sphingomonadales</taxon>
        <taxon>Erythrobacteraceae</taxon>
        <taxon>Croceibacterium</taxon>
    </lineage>
</organism>